<organism evidence="7 8">
    <name type="scientific">Albimonas pacifica</name>
    <dbReference type="NCBI Taxonomy" id="1114924"/>
    <lineage>
        <taxon>Bacteria</taxon>
        <taxon>Pseudomonadati</taxon>
        <taxon>Pseudomonadota</taxon>
        <taxon>Alphaproteobacteria</taxon>
        <taxon>Rhodobacterales</taxon>
        <taxon>Paracoccaceae</taxon>
        <taxon>Albimonas</taxon>
    </lineage>
</organism>
<keyword evidence="3 7" id="KW-0032">Aminotransferase</keyword>
<evidence type="ECO:0000256" key="6">
    <source>
        <dbReference type="RuleBase" id="RU003560"/>
    </source>
</evidence>
<keyword evidence="5 6" id="KW-0663">Pyridoxal phosphate</keyword>
<evidence type="ECO:0000313" key="8">
    <source>
        <dbReference type="Proteomes" id="UP000199377"/>
    </source>
</evidence>
<dbReference type="OrthoDB" id="9801834at2"/>
<evidence type="ECO:0000256" key="2">
    <source>
        <dbReference type="ARBA" id="ARBA00008954"/>
    </source>
</evidence>
<dbReference type="PANTHER" id="PTHR43094">
    <property type="entry name" value="AMINOTRANSFERASE"/>
    <property type="match status" value="1"/>
</dbReference>
<evidence type="ECO:0000256" key="3">
    <source>
        <dbReference type="ARBA" id="ARBA00022576"/>
    </source>
</evidence>
<dbReference type="Pfam" id="PF00202">
    <property type="entry name" value="Aminotran_3"/>
    <property type="match status" value="1"/>
</dbReference>
<dbReference type="GO" id="GO:0030170">
    <property type="term" value="F:pyridoxal phosphate binding"/>
    <property type="evidence" value="ECO:0007669"/>
    <property type="project" value="InterPro"/>
</dbReference>
<evidence type="ECO:0000313" key="7">
    <source>
        <dbReference type="EMBL" id="SFI78418.1"/>
    </source>
</evidence>
<dbReference type="SUPFAM" id="SSF53383">
    <property type="entry name" value="PLP-dependent transferases"/>
    <property type="match status" value="1"/>
</dbReference>
<dbReference type="AlphaFoldDB" id="A0A1I3L1A2"/>
<dbReference type="PROSITE" id="PS00600">
    <property type="entry name" value="AA_TRANSFER_CLASS_3"/>
    <property type="match status" value="1"/>
</dbReference>
<dbReference type="FunFam" id="3.40.640.10:FF:000014">
    <property type="entry name" value="Adenosylmethionine-8-amino-7-oxononanoate aminotransferase, probable"/>
    <property type="match status" value="1"/>
</dbReference>
<sequence>MNQQTNIRSTADYQAMDAAHHWHPFSDMADLNRKGSRVISSAQGVWLTDTDGNRFIDGMSGLWCVNVGYGREEIVEAVARQLRDLPYYNTFFQCTHPAAAEFAEALANVAPPQMNRVFFTNSGSESNDTVFRLARVYWDCLGKPSKKIFIGRKNGYHGSTATATSMGGMAAMHGQSGLPFNGFAHIDQPYWYGEGRPEGLSPEEFGKLRAKQLEAKIDELGEENVCAFIAEPIQGAGGVIIPPESYWPEIQRICNEREILLITDEVICGFGRTGSWWGAETYGVTPDLMPIAKGMTSGYQPMGGVFISDKVAGPVMEKAGEFYHGYTYSGHPAACAAGLASLRILQEEKLVERVRDVLAPRMAKLWAGLADHPLVGETRTRGFLGAIELVKNKETGERFDGDLGVGGMARDLSVGKHGLVMRAVGDTMIASPPYVMTEEELDEMAARARATLDDLADKLTREGRL</sequence>
<dbReference type="RefSeq" id="WP_092862637.1">
    <property type="nucleotide sequence ID" value="NZ_FOQH01000009.1"/>
</dbReference>
<comment type="cofactor">
    <cofactor evidence="1">
        <name>pyridoxal 5'-phosphate</name>
        <dbReference type="ChEBI" id="CHEBI:597326"/>
    </cofactor>
</comment>
<gene>
    <name evidence="7" type="ORF">SAMN05216258_109165</name>
</gene>
<dbReference type="InterPro" id="IPR015421">
    <property type="entry name" value="PyrdxlP-dep_Trfase_major"/>
</dbReference>
<proteinExistence type="inferred from homology"/>
<dbReference type="CDD" id="cd00610">
    <property type="entry name" value="OAT_like"/>
    <property type="match status" value="1"/>
</dbReference>
<dbReference type="Gene3D" id="3.40.640.10">
    <property type="entry name" value="Type I PLP-dependent aspartate aminotransferase-like (Major domain)"/>
    <property type="match status" value="1"/>
</dbReference>
<protein>
    <submittedName>
        <fullName evidence="7">Putrescine aminotransferase</fullName>
    </submittedName>
</protein>
<comment type="similarity">
    <text evidence="2 6">Belongs to the class-III pyridoxal-phosphate-dependent aminotransferase family.</text>
</comment>
<evidence type="ECO:0000256" key="1">
    <source>
        <dbReference type="ARBA" id="ARBA00001933"/>
    </source>
</evidence>
<dbReference type="EMBL" id="FOQH01000009">
    <property type="protein sequence ID" value="SFI78418.1"/>
    <property type="molecule type" value="Genomic_DNA"/>
</dbReference>
<keyword evidence="4 7" id="KW-0808">Transferase</keyword>
<dbReference type="InterPro" id="IPR049704">
    <property type="entry name" value="Aminotrans_3_PPA_site"/>
</dbReference>
<evidence type="ECO:0000256" key="4">
    <source>
        <dbReference type="ARBA" id="ARBA00022679"/>
    </source>
</evidence>
<dbReference type="GO" id="GO:0008483">
    <property type="term" value="F:transaminase activity"/>
    <property type="evidence" value="ECO:0007669"/>
    <property type="project" value="UniProtKB-KW"/>
</dbReference>
<dbReference type="STRING" id="1114924.SAMN05216258_109165"/>
<dbReference type="InterPro" id="IPR005814">
    <property type="entry name" value="Aminotrans_3"/>
</dbReference>
<dbReference type="InterPro" id="IPR015422">
    <property type="entry name" value="PyrdxlP-dep_Trfase_small"/>
</dbReference>
<dbReference type="NCBIfam" id="NF005682">
    <property type="entry name" value="PRK07480.1"/>
    <property type="match status" value="1"/>
</dbReference>
<dbReference type="PANTHER" id="PTHR43094:SF1">
    <property type="entry name" value="AMINOTRANSFERASE CLASS-III"/>
    <property type="match status" value="1"/>
</dbReference>
<name>A0A1I3L1A2_9RHOB</name>
<evidence type="ECO:0000256" key="5">
    <source>
        <dbReference type="ARBA" id="ARBA00022898"/>
    </source>
</evidence>
<dbReference type="Gene3D" id="3.90.1150.10">
    <property type="entry name" value="Aspartate Aminotransferase, domain 1"/>
    <property type="match status" value="1"/>
</dbReference>
<dbReference type="Proteomes" id="UP000199377">
    <property type="component" value="Unassembled WGS sequence"/>
</dbReference>
<keyword evidence="8" id="KW-1185">Reference proteome</keyword>
<accession>A0A1I3L1A2</accession>
<dbReference type="InterPro" id="IPR015424">
    <property type="entry name" value="PyrdxlP-dep_Trfase"/>
</dbReference>
<reference evidence="7 8" key="1">
    <citation type="submission" date="2016-10" db="EMBL/GenBank/DDBJ databases">
        <authorList>
            <person name="de Groot N.N."/>
        </authorList>
    </citation>
    <scope>NUCLEOTIDE SEQUENCE [LARGE SCALE GENOMIC DNA]</scope>
    <source>
        <strain evidence="7 8">CGMCC 1.11030</strain>
    </source>
</reference>